<evidence type="ECO:0000313" key="9">
    <source>
        <dbReference type="Proteomes" id="UP000307440"/>
    </source>
</evidence>
<keyword evidence="9" id="KW-1185">Reference proteome</keyword>
<evidence type="ECO:0000259" key="7">
    <source>
        <dbReference type="PROSITE" id="PS52012"/>
    </source>
</evidence>
<evidence type="ECO:0000313" key="8">
    <source>
        <dbReference type="EMBL" id="TFK23574.1"/>
    </source>
</evidence>
<accession>A0A5C3KT04</accession>
<sequence>MIFANVFIVIAAAGFVTAQIPGVPQCVQACASQAAPANGCSSFLDIPCICGSAQFAIDSRACLLENCSPEDLAIGESLQQNQCNSITATGTTGPPRTFTIEPTGTDPASPSGPSGSDVPGPRPSGSDDAPSNPRPTSGASIIEAGWVPVAAAALAALAL</sequence>
<dbReference type="Proteomes" id="UP000307440">
    <property type="component" value="Unassembled WGS sequence"/>
</dbReference>
<evidence type="ECO:0000256" key="5">
    <source>
        <dbReference type="SAM" id="MobiDB-lite"/>
    </source>
</evidence>
<keyword evidence="4" id="KW-1015">Disulfide bond</keyword>
<comment type="subcellular location">
    <subcellularLocation>
        <location evidence="1">Secreted</location>
    </subcellularLocation>
</comment>
<feature type="chain" id="PRO_5022955842" description="CFEM domain-containing protein" evidence="6">
    <location>
        <begin position="19"/>
        <end position="159"/>
    </location>
</feature>
<dbReference type="PROSITE" id="PS52012">
    <property type="entry name" value="CFEM"/>
    <property type="match status" value="1"/>
</dbReference>
<dbReference type="Pfam" id="PF05730">
    <property type="entry name" value="CFEM"/>
    <property type="match status" value="1"/>
</dbReference>
<feature type="domain" description="CFEM" evidence="7">
    <location>
        <begin position="1"/>
        <end position="109"/>
    </location>
</feature>
<dbReference type="EMBL" id="ML210216">
    <property type="protein sequence ID" value="TFK23574.1"/>
    <property type="molecule type" value="Genomic_DNA"/>
</dbReference>
<protein>
    <recommendedName>
        <fullName evidence="7">CFEM domain-containing protein</fullName>
    </recommendedName>
</protein>
<evidence type="ECO:0000256" key="2">
    <source>
        <dbReference type="ARBA" id="ARBA00022525"/>
    </source>
</evidence>
<dbReference type="STRING" id="230819.A0A5C3KT04"/>
<proteinExistence type="predicted"/>
<feature type="region of interest" description="Disordered" evidence="5">
    <location>
        <begin position="85"/>
        <end position="142"/>
    </location>
</feature>
<feature type="compositionally biased region" description="Low complexity" evidence="5">
    <location>
        <begin position="106"/>
        <end position="128"/>
    </location>
</feature>
<feature type="signal peptide" evidence="6">
    <location>
        <begin position="1"/>
        <end position="18"/>
    </location>
</feature>
<dbReference type="AlphaFoldDB" id="A0A5C3KT04"/>
<keyword evidence="2" id="KW-0964">Secreted</keyword>
<evidence type="ECO:0000256" key="6">
    <source>
        <dbReference type="SAM" id="SignalP"/>
    </source>
</evidence>
<dbReference type="GO" id="GO:0005576">
    <property type="term" value="C:extracellular region"/>
    <property type="evidence" value="ECO:0007669"/>
    <property type="project" value="UniProtKB-SubCell"/>
</dbReference>
<gene>
    <name evidence="8" type="ORF">FA15DRAFT_670394</name>
</gene>
<feature type="compositionally biased region" description="Polar residues" evidence="5">
    <location>
        <begin position="85"/>
        <end position="94"/>
    </location>
</feature>
<dbReference type="OrthoDB" id="4505683at2759"/>
<keyword evidence="3 6" id="KW-0732">Signal</keyword>
<organism evidence="8 9">
    <name type="scientific">Coprinopsis marcescibilis</name>
    <name type="common">Agaric fungus</name>
    <name type="synonym">Psathyrella marcescibilis</name>
    <dbReference type="NCBI Taxonomy" id="230819"/>
    <lineage>
        <taxon>Eukaryota</taxon>
        <taxon>Fungi</taxon>
        <taxon>Dikarya</taxon>
        <taxon>Basidiomycota</taxon>
        <taxon>Agaricomycotina</taxon>
        <taxon>Agaricomycetes</taxon>
        <taxon>Agaricomycetidae</taxon>
        <taxon>Agaricales</taxon>
        <taxon>Agaricineae</taxon>
        <taxon>Psathyrellaceae</taxon>
        <taxon>Coprinopsis</taxon>
    </lineage>
</organism>
<evidence type="ECO:0000256" key="3">
    <source>
        <dbReference type="ARBA" id="ARBA00022729"/>
    </source>
</evidence>
<dbReference type="InterPro" id="IPR008427">
    <property type="entry name" value="Extracellular_membr_CFEM_dom"/>
</dbReference>
<evidence type="ECO:0000256" key="4">
    <source>
        <dbReference type="ARBA" id="ARBA00023157"/>
    </source>
</evidence>
<evidence type="ECO:0000256" key="1">
    <source>
        <dbReference type="ARBA" id="ARBA00004613"/>
    </source>
</evidence>
<reference evidence="8 9" key="1">
    <citation type="journal article" date="2019" name="Nat. Ecol. Evol.">
        <title>Megaphylogeny resolves global patterns of mushroom evolution.</title>
        <authorList>
            <person name="Varga T."/>
            <person name="Krizsan K."/>
            <person name="Foldi C."/>
            <person name="Dima B."/>
            <person name="Sanchez-Garcia M."/>
            <person name="Sanchez-Ramirez S."/>
            <person name="Szollosi G.J."/>
            <person name="Szarkandi J.G."/>
            <person name="Papp V."/>
            <person name="Albert L."/>
            <person name="Andreopoulos W."/>
            <person name="Angelini C."/>
            <person name="Antonin V."/>
            <person name="Barry K.W."/>
            <person name="Bougher N.L."/>
            <person name="Buchanan P."/>
            <person name="Buyck B."/>
            <person name="Bense V."/>
            <person name="Catcheside P."/>
            <person name="Chovatia M."/>
            <person name="Cooper J."/>
            <person name="Damon W."/>
            <person name="Desjardin D."/>
            <person name="Finy P."/>
            <person name="Geml J."/>
            <person name="Haridas S."/>
            <person name="Hughes K."/>
            <person name="Justo A."/>
            <person name="Karasinski D."/>
            <person name="Kautmanova I."/>
            <person name="Kiss B."/>
            <person name="Kocsube S."/>
            <person name="Kotiranta H."/>
            <person name="LaButti K.M."/>
            <person name="Lechner B.E."/>
            <person name="Liimatainen K."/>
            <person name="Lipzen A."/>
            <person name="Lukacs Z."/>
            <person name="Mihaltcheva S."/>
            <person name="Morgado L.N."/>
            <person name="Niskanen T."/>
            <person name="Noordeloos M.E."/>
            <person name="Ohm R.A."/>
            <person name="Ortiz-Santana B."/>
            <person name="Ovrebo C."/>
            <person name="Racz N."/>
            <person name="Riley R."/>
            <person name="Savchenko A."/>
            <person name="Shiryaev A."/>
            <person name="Soop K."/>
            <person name="Spirin V."/>
            <person name="Szebenyi C."/>
            <person name="Tomsovsky M."/>
            <person name="Tulloss R.E."/>
            <person name="Uehling J."/>
            <person name="Grigoriev I.V."/>
            <person name="Vagvolgyi C."/>
            <person name="Papp T."/>
            <person name="Martin F.M."/>
            <person name="Miettinen O."/>
            <person name="Hibbett D.S."/>
            <person name="Nagy L.G."/>
        </authorList>
    </citation>
    <scope>NUCLEOTIDE SEQUENCE [LARGE SCALE GENOMIC DNA]</scope>
    <source>
        <strain evidence="8 9">CBS 121175</strain>
    </source>
</reference>
<name>A0A5C3KT04_COPMA</name>